<dbReference type="CDD" id="cd01105">
    <property type="entry name" value="HTH_GlnR-like"/>
    <property type="match status" value="1"/>
</dbReference>
<evidence type="ECO:0000313" key="7">
    <source>
        <dbReference type="Proteomes" id="UP000319280"/>
    </source>
</evidence>
<protein>
    <submittedName>
        <fullName evidence="6">MerR family transcriptional regulator</fullName>
    </submittedName>
</protein>
<reference evidence="6 7" key="1">
    <citation type="submission" date="2019-07" db="EMBL/GenBank/DDBJ databases">
        <title>Genomic analysis of Lentibacillus sp. NKC851-2.</title>
        <authorList>
            <person name="Oh Y.J."/>
        </authorList>
    </citation>
    <scope>NUCLEOTIDE SEQUENCE [LARGE SCALE GENOMIC DNA]</scope>
    <source>
        <strain evidence="6 7">NKC851-2</strain>
    </source>
</reference>
<evidence type="ECO:0000256" key="2">
    <source>
        <dbReference type="ARBA" id="ARBA00023015"/>
    </source>
</evidence>
<proteinExistence type="predicted"/>
<accession>A0A549YKT6</accession>
<evidence type="ECO:0000313" key="6">
    <source>
        <dbReference type="EMBL" id="TRM12477.1"/>
    </source>
</evidence>
<dbReference type="EMBL" id="VJMZ01000001">
    <property type="protein sequence ID" value="TRM12477.1"/>
    <property type="molecule type" value="Genomic_DNA"/>
</dbReference>
<dbReference type="PANTHER" id="PTHR30204">
    <property type="entry name" value="REDOX-CYCLING DRUG-SENSING TRANSCRIPTIONAL ACTIVATOR SOXR"/>
    <property type="match status" value="1"/>
</dbReference>
<dbReference type="Pfam" id="PF13411">
    <property type="entry name" value="MerR_1"/>
    <property type="match status" value="1"/>
</dbReference>
<evidence type="ECO:0000259" key="5">
    <source>
        <dbReference type="PROSITE" id="PS50937"/>
    </source>
</evidence>
<name>A0A549YKT6_9BACI</name>
<dbReference type="InterPro" id="IPR047057">
    <property type="entry name" value="MerR_fam"/>
</dbReference>
<dbReference type="Gene3D" id="1.10.1660.10">
    <property type="match status" value="1"/>
</dbReference>
<dbReference type="AlphaFoldDB" id="A0A549YKT6"/>
<sequence>MNDQDRRSMPLFSISIVKQLTELTARQIRYYESHGLITPARTSGNQRLFSFNDVDCLLEIKKLLDKGVNLAGIKKIMLSDDKRDRKEMAASHDLSDRELRKYLKVKLTETTIPGRSHLHRGELSRFFQ</sequence>
<organism evidence="6 7">
    <name type="scientific">Lentibacillus cibarius</name>
    <dbReference type="NCBI Taxonomy" id="2583219"/>
    <lineage>
        <taxon>Bacteria</taxon>
        <taxon>Bacillati</taxon>
        <taxon>Bacillota</taxon>
        <taxon>Bacilli</taxon>
        <taxon>Bacillales</taxon>
        <taxon>Bacillaceae</taxon>
        <taxon>Lentibacillus</taxon>
    </lineage>
</organism>
<keyword evidence="1" id="KW-0678">Repressor</keyword>
<evidence type="ECO:0000256" key="4">
    <source>
        <dbReference type="ARBA" id="ARBA00023163"/>
    </source>
</evidence>
<keyword evidence="4" id="KW-0804">Transcription</keyword>
<keyword evidence="2" id="KW-0805">Transcription regulation</keyword>
<dbReference type="RefSeq" id="WP_142791451.1">
    <property type="nucleotide sequence ID" value="NZ_VJMZ01000001.1"/>
</dbReference>
<comment type="caution">
    <text evidence="6">The sequence shown here is derived from an EMBL/GenBank/DDBJ whole genome shotgun (WGS) entry which is preliminary data.</text>
</comment>
<keyword evidence="7" id="KW-1185">Reference proteome</keyword>
<dbReference type="SUPFAM" id="SSF46955">
    <property type="entry name" value="Putative DNA-binding domain"/>
    <property type="match status" value="1"/>
</dbReference>
<dbReference type="InterPro" id="IPR000551">
    <property type="entry name" value="MerR-type_HTH_dom"/>
</dbReference>
<dbReference type="PROSITE" id="PS50937">
    <property type="entry name" value="HTH_MERR_2"/>
    <property type="match status" value="1"/>
</dbReference>
<dbReference type="SMART" id="SM00422">
    <property type="entry name" value="HTH_MERR"/>
    <property type="match status" value="1"/>
</dbReference>
<dbReference type="Proteomes" id="UP000319280">
    <property type="component" value="Unassembled WGS sequence"/>
</dbReference>
<dbReference type="InterPro" id="IPR009061">
    <property type="entry name" value="DNA-bd_dom_put_sf"/>
</dbReference>
<evidence type="ECO:0000256" key="3">
    <source>
        <dbReference type="ARBA" id="ARBA00023125"/>
    </source>
</evidence>
<dbReference type="PANTHER" id="PTHR30204:SF65">
    <property type="entry name" value="HTH-TYPE TRANSCRIPTIONAL REGULATOR TNRA"/>
    <property type="match status" value="1"/>
</dbReference>
<dbReference type="GO" id="GO:0003677">
    <property type="term" value="F:DNA binding"/>
    <property type="evidence" value="ECO:0007669"/>
    <property type="project" value="UniProtKB-KW"/>
</dbReference>
<dbReference type="GO" id="GO:0003700">
    <property type="term" value="F:DNA-binding transcription factor activity"/>
    <property type="evidence" value="ECO:0007669"/>
    <property type="project" value="InterPro"/>
</dbReference>
<gene>
    <name evidence="6" type="ORF">FH966_12650</name>
</gene>
<keyword evidence="3" id="KW-0238">DNA-binding</keyword>
<evidence type="ECO:0000256" key="1">
    <source>
        <dbReference type="ARBA" id="ARBA00022491"/>
    </source>
</evidence>
<feature type="domain" description="HTH merR-type" evidence="5">
    <location>
        <begin position="11"/>
        <end position="79"/>
    </location>
</feature>